<feature type="compositionally biased region" description="Low complexity" evidence="1">
    <location>
        <begin position="14"/>
        <end position="30"/>
    </location>
</feature>
<feature type="compositionally biased region" description="Polar residues" evidence="1">
    <location>
        <begin position="234"/>
        <end position="249"/>
    </location>
</feature>
<dbReference type="Pfam" id="PF20415">
    <property type="entry name" value="DUF6699"/>
    <property type="match status" value="2"/>
</dbReference>
<proteinExistence type="predicted"/>
<keyword evidence="4" id="KW-1185">Reference proteome</keyword>
<accession>A0A8S0WG71</accession>
<dbReference type="EMBL" id="CACVBS010000032">
    <property type="protein sequence ID" value="CAA7261293.1"/>
    <property type="molecule type" value="Genomic_DNA"/>
</dbReference>
<feature type="region of interest" description="Disordered" evidence="1">
    <location>
        <begin position="208"/>
        <end position="263"/>
    </location>
</feature>
<gene>
    <name evidence="3" type="ORF">AAE3_LOCUS3451</name>
</gene>
<feature type="domain" description="DUF6699" evidence="2">
    <location>
        <begin position="284"/>
        <end position="403"/>
    </location>
</feature>
<evidence type="ECO:0000313" key="3">
    <source>
        <dbReference type="EMBL" id="CAA7261293.1"/>
    </source>
</evidence>
<sequence length="421" mass="45441">MPGKHVHFVQDIGPSTPSPSYSTSTLPSSPGALTPPSLGYGSPYRCAPLPPAHSYSPSHHTPSYAQHAAPTPTPPVFIHRALAPHAPLILYDLTLPPTHITPLPSTPPLPPSLFSEPATNPRLPYMLLQCALLPYTLTITPRSTSRSYITVGDLLYGLYEGLRVGVRPEELGAQGKETSTLYPSMSDVTEASRVNRVHFTPVDILTSLPGRDVSSGSRPAPTTPQASPPLRLISTPSPTNSLSTVSTGGPITPPPNSISDPNSPTSVSGIVIHRSLAAPTMIPWDVSRELSDEGAIPDLKNIGDKAAICNNGHPLKTIRIRLPAIGVAVDVHGAKSRVTIRDVLRGIYAELQNAPRDDVWSSLPKDFKDAVNRMHKQRSPKRDDWLRYIDFLGHNVNFHGLQPVEGNSKEWNVLFSPATRS</sequence>
<dbReference type="AlphaFoldDB" id="A0A8S0WG71"/>
<feature type="domain" description="DUF6699" evidence="2">
    <location>
        <begin position="89"/>
        <end position="173"/>
    </location>
</feature>
<protein>
    <recommendedName>
        <fullName evidence="2">DUF6699 domain-containing protein</fullName>
    </recommendedName>
</protein>
<comment type="caution">
    <text evidence="3">The sequence shown here is derived from an EMBL/GenBank/DDBJ whole genome shotgun (WGS) entry which is preliminary data.</text>
</comment>
<reference evidence="3 4" key="1">
    <citation type="submission" date="2020-01" db="EMBL/GenBank/DDBJ databases">
        <authorList>
            <person name="Gupta K D."/>
        </authorList>
    </citation>
    <scope>NUCLEOTIDE SEQUENCE [LARGE SCALE GENOMIC DNA]</scope>
</reference>
<evidence type="ECO:0000259" key="2">
    <source>
        <dbReference type="Pfam" id="PF20415"/>
    </source>
</evidence>
<dbReference type="Proteomes" id="UP000467700">
    <property type="component" value="Unassembled WGS sequence"/>
</dbReference>
<evidence type="ECO:0000256" key="1">
    <source>
        <dbReference type="SAM" id="MobiDB-lite"/>
    </source>
</evidence>
<feature type="region of interest" description="Disordered" evidence="1">
    <location>
        <begin position="1"/>
        <end position="34"/>
    </location>
</feature>
<dbReference type="InterPro" id="IPR046522">
    <property type="entry name" value="DUF6699"/>
</dbReference>
<evidence type="ECO:0000313" key="4">
    <source>
        <dbReference type="Proteomes" id="UP000467700"/>
    </source>
</evidence>
<organism evidence="3 4">
    <name type="scientific">Cyclocybe aegerita</name>
    <name type="common">Black poplar mushroom</name>
    <name type="synonym">Agrocybe aegerita</name>
    <dbReference type="NCBI Taxonomy" id="1973307"/>
    <lineage>
        <taxon>Eukaryota</taxon>
        <taxon>Fungi</taxon>
        <taxon>Dikarya</taxon>
        <taxon>Basidiomycota</taxon>
        <taxon>Agaricomycotina</taxon>
        <taxon>Agaricomycetes</taxon>
        <taxon>Agaricomycetidae</taxon>
        <taxon>Agaricales</taxon>
        <taxon>Agaricineae</taxon>
        <taxon>Bolbitiaceae</taxon>
        <taxon>Cyclocybe</taxon>
    </lineage>
</organism>
<dbReference type="OrthoDB" id="3144234at2759"/>
<name>A0A8S0WG71_CYCAE</name>